<dbReference type="AlphaFoldDB" id="A0A158AC34"/>
<feature type="chain" id="PRO_5007620396" description="Hemolysin" evidence="1">
    <location>
        <begin position="30"/>
        <end position="91"/>
    </location>
</feature>
<keyword evidence="3" id="KW-1185">Reference proteome</keyword>
<keyword evidence="1" id="KW-0732">Signal</keyword>
<dbReference type="STRING" id="1777137.AWB76_02144"/>
<protein>
    <recommendedName>
        <fullName evidence="4">Hemolysin</fullName>
    </recommendedName>
</protein>
<sequence>MKRTFATVLAGLTIAAGFALCLSSCTSEAQDKPVPQRAGLANPASVSCIQRGGTLQIVDSPQGQIGICRFPNGRQCEEWALLRGECSPDTK</sequence>
<organism evidence="2 3">
    <name type="scientific">Caballeronia temeraria</name>
    <dbReference type="NCBI Taxonomy" id="1777137"/>
    <lineage>
        <taxon>Bacteria</taxon>
        <taxon>Pseudomonadati</taxon>
        <taxon>Pseudomonadota</taxon>
        <taxon>Betaproteobacteria</taxon>
        <taxon>Burkholderiales</taxon>
        <taxon>Burkholderiaceae</taxon>
        <taxon>Caballeronia</taxon>
    </lineage>
</organism>
<dbReference type="Pfam" id="PF03891">
    <property type="entry name" value="DUF333"/>
    <property type="match status" value="1"/>
</dbReference>
<evidence type="ECO:0008006" key="4">
    <source>
        <dbReference type="Google" id="ProtNLM"/>
    </source>
</evidence>
<dbReference type="PANTHER" id="PTHR38008">
    <property type="entry name" value="HEMOLYSIN-RELATED"/>
    <property type="match status" value="1"/>
</dbReference>
<accession>A0A158AC34</accession>
<gene>
    <name evidence="2" type="ORF">AWB76_02144</name>
</gene>
<dbReference type="RefSeq" id="WP_061160072.1">
    <property type="nucleotide sequence ID" value="NZ_FCOI02000005.1"/>
</dbReference>
<dbReference type="InterPro" id="IPR005590">
    <property type="entry name" value="DUF333"/>
</dbReference>
<proteinExistence type="predicted"/>
<evidence type="ECO:0000313" key="2">
    <source>
        <dbReference type="EMBL" id="SAK55265.1"/>
    </source>
</evidence>
<feature type="signal peptide" evidence="1">
    <location>
        <begin position="1"/>
        <end position="29"/>
    </location>
</feature>
<evidence type="ECO:0000256" key="1">
    <source>
        <dbReference type="SAM" id="SignalP"/>
    </source>
</evidence>
<dbReference type="Proteomes" id="UP000054624">
    <property type="component" value="Unassembled WGS sequence"/>
</dbReference>
<dbReference type="OrthoDB" id="148878at2"/>
<reference evidence="3" key="1">
    <citation type="submission" date="2016-01" db="EMBL/GenBank/DDBJ databases">
        <authorList>
            <person name="Peeters Charlotte."/>
        </authorList>
    </citation>
    <scope>NUCLEOTIDE SEQUENCE [LARGE SCALE GENOMIC DNA]</scope>
</reference>
<dbReference type="EMBL" id="FCOI02000005">
    <property type="protein sequence ID" value="SAK55265.1"/>
    <property type="molecule type" value="Genomic_DNA"/>
</dbReference>
<evidence type="ECO:0000313" key="3">
    <source>
        <dbReference type="Proteomes" id="UP000054624"/>
    </source>
</evidence>
<dbReference type="PANTHER" id="PTHR38008:SF2">
    <property type="entry name" value="HEMOLYSIN"/>
    <property type="match status" value="1"/>
</dbReference>
<name>A0A158AC34_9BURK</name>